<keyword evidence="1" id="KW-0812">Transmembrane</keyword>
<keyword evidence="1" id="KW-1133">Transmembrane helix</keyword>
<dbReference type="AlphaFoldDB" id="A0A645JHK6"/>
<evidence type="ECO:0000313" key="2">
    <source>
        <dbReference type="EMBL" id="MPN63178.1"/>
    </source>
</evidence>
<organism evidence="2">
    <name type="scientific">bioreactor metagenome</name>
    <dbReference type="NCBI Taxonomy" id="1076179"/>
    <lineage>
        <taxon>unclassified sequences</taxon>
        <taxon>metagenomes</taxon>
        <taxon>ecological metagenomes</taxon>
    </lineage>
</organism>
<sequence length="109" mass="11799">MALLGTIALFGMIMRNSVILVDQIEQDLAAGKARREAIIESTVRRFRPIVLTAAAAVLAMIPLSRNDFFGPMAVAIMGGLIVATALTLLFLPALYAAWYKVRSESHAQP</sequence>
<comment type="caution">
    <text evidence="2">The sequence shown here is derived from an EMBL/GenBank/DDBJ whole genome shotgun (WGS) entry which is preliminary data.</text>
</comment>
<dbReference type="EMBL" id="VSSQ01142202">
    <property type="protein sequence ID" value="MPN63178.1"/>
    <property type="molecule type" value="Genomic_DNA"/>
</dbReference>
<feature type="transmembrane region" description="Helical" evidence="1">
    <location>
        <begin position="45"/>
        <end position="63"/>
    </location>
</feature>
<protein>
    <submittedName>
        <fullName evidence="2">Nickel and cobalt resistance protein CnrA</fullName>
    </submittedName>
</protein>
<dbReference type="Pfam" id="PF00873">
    <property type="entry name" value="ACR_tran"/>
    <property type="match status" value="1"/>
</dbReference>
<gene>
    <name evidence="2" type="primary">cnrA_11</name>
    <name evidence="2" type="ORF">SDC9_210933</name>
</gene>
<feature type="transmembrane region" description="Helical" evidence="1">
    <location>
        <begin position="75"/>
        <end position="99"/>
    </location>
</feature>
<accession>A0A645JHK6</accession>
<evidence type="ECO:0000256" key="1">
    <source>
        <dbReference type="SAM" id="Phobius"/>
    </source>
</evidence>
<dbReference type="PANTHER" id="PTHR32063">
    <property type="match status" value="1"/>
</dbReference>
<dbReference type="SUPFAM" id="SSF82866">
    <property type="entry name" value="Multidrug efflux transporter AcrB transmembrane domain"/>
    <property type="match status" value="1"/>
</dbReference>
<dbReference type="PANTHER" id="PTHR32063:SF18">
    <property type="entry name" value="CATION EFFLUX SYSTEM PROTEIN"/>
    <property type="match status" value="1"/>
</dbReference>
<dbReference type="Gene3D" id="1.20.1640.10">
    <property type="entry name" value="Multidrug efflux transporter AcrB transmembrane domain"/>
    <property type="match status" value="1"/>
</dbReference>
<dbReference type="GO" id="GO:0042910">
    <property type="term" value="F:xenobiotic transmembrane transporter activity"/>
    <property type="evidence" value="ECO:0007669"/>
    <property type="project" value="TreeGrafter"/>
</dbReference>
<proteinExistence type="predicted"/>
<dbReference type="GO" id="GO:0005886">
    <property type="term" value="C:plasma membrane"/>
    <property type="evidence" value="ECO:0007669"/>
    <property type="project" value="TreeGrafter"/>
</dbReference>
<keyword evidence="1" id="KW-0472">Membrane</keyword>
<name>A0A645JHK6_9ZZZZ</name>
<reference evidence="2" key="1">
    <citation type="submission" date="2019-08" db="EMBL/GenBank/DDBJ databases">
        <authorList>
            <person name="Kucharzyk K."/>
            <person name="Murdoch R.W."/>
            <person name="Higgins S."/>
            <person name="Loffler F."/>
        </authorList>
    </citation>
    <scope>NUCLEOTIDE SEQUENCE</scope>
</reference>
<dbReference type="InterPro" id="IPR001036">
    <property type="entry name" value="Acrflvin-R"/>
</dbReference>